<dbReference type="NCBIfam" id="TIGR01640">
    <property type="entry name" value="F_box_assoc_1"/>
    <property type="match status" value="1"/>
</dbReference>
<protein>
    <recommendedName>
        <fullName evidence="1">F-box domain-containing protein</fullName>
    </recommendedName>
</protein>
<dbReference type="InterPro" id="IPR017451">
    <property type="entry name" value="F-box-assoc_interact_dom"/>
</dbReference>
<proteinExistence type="predicted"/>
<dbReference type="PANTHER" id="PTHR31672">
    <property type="entry name" value="BNACNNG10540D PROTEIN"/>
    <property type="match status" value="1"/>
</dbReference>
<organism evidence="2 3">
    <name type="scientific">Solanum verrucosum</name>
    <dbReference type="NCBI Taxonomy" id="315347"/>
    <lineage>
        <taxon>Eukaryota</taxon>
        <taxon>Viridiplantae</taxon>
        <taxon>Streptophyta</taxon>
        <taxon>Embryophyta</taxon>
        <taxon>Tracheophyta</taxon>
        <taxon>Spermatophyta</taxon>
        <taxon>Magnoliopsida</taxon>
        <taxon>eudicotyledons</taxon>
        <taxon>Gunneridae</taxon>
        <taxon>Pentapetalae</taxon>
        <taxon>asterids</taxon>
        <taxon>lamiids</taxon>
        <taxon>Solanales</taxon>
        <taxon>Solanaceae</taxon>
        <taxon>Solanoideae</taxon>
        <taxon>Solaneae</taxon>
        <taxon>Solanum</taxon>
    </lineage>
</organism>
<evidence type="ECO:0000313" key="3">
    <source>
        <dbReference type="Proteomes" id="UP001234989"/>
    </source>
</evidence>
<name>A0AAF0TY56_SOLVR</name>
<dbReference type="InterPro" id="IPR001810">
    <property type="entry name" value="F-box_dom"/>
</dbReference>
<dbReference type="Pfam" id="PF08268">
    <property type="entry name" value="FBA_3"/>
    <property type="match status" value="1"/>
</dbReference>
<dbReference type="CDD" id="cd22157">
    <property type="entry name" value="F-box_AtFBW1-like"/>
    <property type="match status" value="1"/>
</dbReference>
<sequence length="337" mass="38748">MDVDVATDIFSRLPVRSLLRFKCVSKLWMTLISDPYFKMKHLNNTRNDENSQKIIVNQCYSYTDKVSLYCYSLSSIQQVEQVQKLDCPSNNKSLCHTLYCCCNGLVLMGIFYYPDKYLQLLLLNPSTRESILLSFPKILPKDNCTWGLGYDSTSDDYKILKIDDKSRSEILALKSGSWRLTNKHPIDVLPMLTSTDSLAFVHGAFHWLISSLTKYYVMSFSISDEVYRDIPLPEQMYSNFSKLCGRGVSILGGTLCAYSHCVSDWKDMFKFWVMKDYVNASWTELFTIQGLDLQSALPKYMFPDGKVLLSCRNLFGCSYVFRTSNGLFGLWPRSDVI</sequence>
<evidence type="ECO:0000313" key="2">
    <source>
        <dbReference type="EMBL" id="WMV36639.1"/>
    </source>
</evidence>
<dbReference type="Proteomes" id="UP001234989">
    <property type="component" value="Chromosome 7"/>
</dbReference>
<dbReference type="InterPro" id="IPR050796">
    <property type="entry name" value="SCF_F-box_component"/>
</dbReference>
<dbReference type="PANTHER" id="PTHR31672:SF13">
    <property type="entry name" value="F-BOX PROTEIN CPR30-LIKE"/>
    <property type="match status" value="1"/>
</dbReference>
<accession>A0AAF0TY56</accession>
<dbReference type="InterPro" id="IPR013187">
    <property type="entry name" value="F-box-assoc_dom_typ3"/>
</dbReference>
<keyword evidence="3" id="KW-1185">Reference proteome</keyword>
<dbReference type="EMBL" id="CP133618">
    <property type="protein sequence ID" value="WMV36639.1"/>
    <property type="molecule type" value="Genomic_DNA"/>
</dbReference>
<gene>
    <name evidence="2" type="ORF">MTR67_030024</name>
</gene>
<dbReference type="SUPFAM" id="SSF81383">
    <property type="entry name" value="F-box domain"/>
    <property type="match status" value="1"/>
</dbReference>
<evidence type="ECO:0000259" key="1">
    <source>
        <dbReference type="SMART" id="SM00256"/>
    </source>
</evidence>
<dbReference type="AlphaFoldDB" id="A0AAF0TY56"/>
<feature type="domain" description="F-box" evidence="1">
    <location>
        <begin position="1"/>
        <end position="41"/>
    </location>
</feature>
<dbReference type="Gene3D" id="1.20.1280.50">
    <property type="match status" value="1"/>
</dbReference>
<dbReference type="SMART" id="SM00256">
    <property type="entry name" value="FBOX"/>
    <property type="match status" value="1"/>
</dbReference>
<dbReference type="InterPro" id="IPR036047">
    <property type="entry name" value="F-box-like_dom_sf"/>
</dbReference>
<reference evidence="2" key="1">
    <citation type="submission" date="2023-08" db="EMBL/GenBank/DDBJ databases">
        <title>A de novo genome assembly of Solanum verrucosum Schlechtendal, a Mexican diploid species geographically isolated from the other diploid A-genome species in potato relatives.</title>
        <authorList>
            <person name="Hosaka K."/>
        </authorList>
    </citation>
    <scope>NUCLEOTIDE SEQUENCE</scope>
    <source>
        <tissue evidence="2">Young leaves</tissue>
    </source>
</reference>
<dbReference type="Pfam" id="PF00646">
    <property type="entry name" value="F-box"/>
    <property type="match status" value="1"/>
</dbReference>